<name>A0A378SK62_9MYCO</name>
<evidence type="ECO:0000313" key="4">
    <source>
        <dbReference type="Proteomes" id="UP000254291"/>
    </source>
</evidence>
<organism evidence="3 4">
    <name type="scientific">Mycolicibacterium gilvum</name>
    <dbReference type="NCBI Taxonomy" id="1804"/>
    <lineage>
        <taxon>Bacteria</taxon>
        <taxon>Bacillati</taxon>
        <taxon>Actinomycetota</taxon>
        <taxon>Actinomycetes</taxon>
        <taxon>Mycobacteriales</taxon>
        <taxon>Mycobacteriaceae</taxon>
        <taxon>Mycolicibacterium</taxon>
    </lineage>
</organism>
<feature type="transmembrane region" description="Helical" evidence="1">
    <location>
        <begin position="122"/>
        <end position="139"/>
    </location>
</feature>
<gene>
    <name evidence="3" type="primary">oatA_3</name>
    <name evidence="3" type="ORF">NCTC10742_01455</name>
</gene>
<dbReference type="GO" id="GO:0009103">
    <property type="term" value="P:lipopolysaccharide biosynthetic process"/>
    <property type="evidence" value="ECO:0007669"/>
    <property type="project" value="TreeGrafter"/>
</dbReference>
<dbReference type="Proteomes" id="UP000254291">
    <property type="component" value="Unassembled WGS sequence"/>
</dbReference>
<reference evidence="3 4" key="1">
    <citation type="submission" date="2018-06" db="EMBL/GenBank/DDBJ databases">
        <authorList>
            <consortium name="Pathogen Informatics"/>
            <person name="Doyle S."/>
        </authorList>
    </citation>
    <scope>NUCLEOTIDE SEQUENCE [LARGE SCALE GENOMIC DNA]</scope>
    <source>
        <strain evidence="3 4">NCTC10742</strain>
    </source>
</reference>
<dbReference type="PANTHER" id="PTHR23028:SF53">
    <property type="entry name" value="ACYL_TRANSF_3 DOMAIN-CONTAINING PROTEIN"/>
    <property type="match status" value="1"/>
</dbReference>
<feature type="transmembrane region" description="Helical" evidence="1">
    <location>
        <begin position="79"/>
        <end position="101"/>
    </location>
</feature>
<evidence type="ECO:0000313" key="3">
    <source>
        <dbReference type="EMBL" id="STZ42244.1"/>
    </source>
</evidence>
<accession>A0A378SK62</accession>
<keyword evidence="1" id="KW-1133">Transmembrane helix</keyword>
<feature type="transmembrane region" description="Helical" evidence="1">
    <location>
        <begin position="190"/>
        <end position="211"/>
    </location>
</feature>
<feature type="transmembrane region" description="Helical" evidence="1">
    <location>
        <begin position="145"/>
        <end position="164"/>
    </location>
</feature>
<evidence type="ECO:0000259" key="2">
    <source>
        <dbReference type="Pfam" id="PF19040"/>
    </source>
</evidence>
<dbReference type="InterPro" id="IPR043968">
    <property type="entry name" value="SGNH"/>
</dbReference>
<sequence length="515" mass="55634">MSLVVAGSFSWAMYLTESNPNAAYFSTFTRVWELGVGALVAIAGPWLVRIPDAVRPALAYFGLIGILASLLLIDSESLFPAPWAALPVLSTAVVIVSFYGARVHGVPVLTNPVARWFGDTSYTLYLWHWPVIILLPALVSEGLLFYLLVLGLALGLTALTYHYYEDPIRKSQWLADKSGLGQRRKRQFGLAGWSFIGVLTVATIVTSILYIEQTDKLSAQKQEIDSAVVVDLAPPLDTGPASAGSGDTPALSVVPGNEPCYGAPALINDTCVLRNPEKPLQPSIENFATETGGPYCFTRLKDPLMSCKYGYEGPDAVRIALVGDSHAGRVLHGIAPYLESQKWHLTTFFGQGCVWKSPPIDQCAAMPAIEEQLAQARFDLVLTTSTRTGNAADYLPAWKPVLDAGSRIVVIADNPKASEQSIACLTRINFGEDRSGECGTPRARATPEDPQVIAANRLDPPIPVIDLTPYYCTVDNCPSVVGDVIVYADISSHITPTYMRTVAPALVNGIRRSVP</sequence>
<keyword evidence="3" id="KW-0808">Transferase</keyword>
<dbReference type="AlphaFoldDB" id="A0A378SK62"/>
<dbReference type="PANTHER" id="PTHR23028">
    <property type="entry name" value="ACETYLTRANSFERASE"/>
    <property type="match status" value="1"/>
</dbReference>
<evidence type="ECO:0000256" key="1">
    <source>
        <dbReference type="SAM" id="Phobius"/>
    </source>
</evidence>
<dbReference type="GO" id="GO:0016746">
    <property type="term" value="F:acyltransferase activity"/>
    <property type="evidence" value="ECO:0007669"/>
    <property type="project" value="UniProtKB-KW"/>
</dbReference>
<dbReference type="GO" id="GO:0016020">
    <property type="term" value="C:membrane"/>
    <property type="evidence" value="ECO:0007669"/>
    <property type="project" value="TreeGrafter"/>
</dbReference>
<protein>
    <submittedName>
        <fullName evidence="3">Acyltransferase 3</fullName>
        <ecNumber evidence="3">2.3.1.-</ecNumber>
    </submittedName>
</protein>
<keyword evidence="1" id="KW-0812">Transmembrane</keyword>
<keyword evidence="3" id="KW-0012">Acyltransferase</keyword>
<dbReference type="EMBL" id="UGQM01000001">
    <property type="protein sequence ID" value="STZ42244.1"/>
    <property type="molecule type" value="Genomic_DNA"/>
</dbReference>
<dbReference type="Pfam" id="PF19040">
    <property type="entry name" value="SGNH"/>
    <property type="match status" value="1"/>
</dbReference>
<feature type="domain" description="SGNH" evidence="2">
    <location>
        <begin position="303"/>
        <end position="506"/>
    </location>
</feature>
<feature type="transmembrane region" description="Helical" evidence="1">
    <location>
        <begin position="57"/>
        <end position="73"/>
    </location>
</feature>
<feature type="transmembrane region" description="Helical" evidence="1">
    <location>
        <begin position="28"/>
        <end position="48"/>
    </location>
</feature>
<dbReference type="EC" id="2.3.1.-" evidence="3"/>
<proteinExistence type="predicted"/>
<keyword evidence="1" id="KW-0472">Membrane</keyword>
<dbReference type="InterPro" id="IPR050879">
    <property type="entry name" value="Acyltransferase_3"/>
</dbReference>